<reference evidence="3 4" key="1">
    <citation type="submission" date="2019-12" db="EMBL/GenBank/DDBJ databases">
        <authorList>
            <person name="Huq M.A."/>
        </authorList>
    </citation>
    <scope>NUCLEOTIDE SEQUENCE [LARGE SCALE GENOMIC DNA]</scope>
    <source>
        <strain evidence="3 4">MAH-25</strain>
    </source>
</reference>
<name>A0A6N8IQA6_9BURK</name>
<feature type="chain" id="PRO_5026848097" description="RcnB family protein" evidence="2">
    <location>
        <begin position="29"/>
        <end position="166"/>
    </location>
</feature>
<protein>
    <recommendedName>
        <fullName evidence="5">RcnB family protein</fullName>
    </recommendedName>
</protein>
<evidence type="ECO:0000313" key="4">
    <source>
        <dbReference type="Proteomes" id="UP000469385"/>
    </source>
</evidence>
<dbReference type="EMBL" id="WSEL01000003">
    <property type="protein sequence ID" value="MVQ29027.1"/>
    <property type="molecule type" value="Genomic_DNA"/>
</dbReference>
<evidence type="ECO:0008006" key="5">
    <source>
        <dbReference type="Google" id="ProtNLM"/>
    </source>
</evidence>
<keyword evidence="2" id="KW-0732">Signal</keyword>
<feature type="compositionally biased region" description="Basic residues" evidence="1">
    <location>
        <begin position="33"/>
        <end position="43"/>
    </location>
</feature>
<dbReference type="Gene3D" id="3.10.450.160">
    <property type="entry name" value="inner membrane protein cigr"/>
    <property type="match status" value="1"/>
</dbReference>
<dbReference type="RefSeq" id="WP_157397075.1">
    <property type="nucleotide sequence ID" value="NZ_WSEL01000003.1"/>
</dbReference>
<evidence type="ECO:0000256" key="1">
    <source>
        <dbReference type="SAM" id="MobiDB-lite"/>
    </source>
</evidence>
<feature type="compositionally biased region" description="Basic and acidic residues" evidence="1">
    <location>
        <begin position="44"/>
        <end position="62"/>
    </location>
</feature>
<proteinExistence type="predicted"/>
<feature type="region of interest" description="Disordered" evidence="1">
    <location>
        <begin position="28"/>
        <end position="62"/>
    </location>
</feature>
<gene>
    <name evidence="3" type="ORF">GON04_06205</name>
</gene>
<evidence type="ECO:0000313" key="3">
    <source>
        <dbReference type="EMBL" id="MVQ29027.1"/>
    </source>
</evidence>
<keyword evidence="4" id="KW-1185">Reference proteome</keyword>
<comment type="caution">
    <text evidence="3">The sequence shown here is derived from an EMBL/GenBank/DDBJ whole genome shotgun (WGS) entry which is preliminary data.</text>
</comment>
<sequence>MQTRSMTLAGRALAAALAFTLASGPVLADKGGKHDKHEHKHKHDHDDDHHGHDHDRRDPRVGGYFVDHDRVVVRTYYETEYRGGRHCPPGLAKKHNGCMPPGQAKKVYMVGQPLPTSVVYYPVPQPVLVQLPPPPPQHKYVRIAGDILLIAVGSSMVVDALGDITR</sequence>
<accession>A0A6N8IQA6</accession>
<feature type="signal peptide" evidence="2">
    <location>
        <begin position="1"/>
        <end position="28"/>
    </location>
</feature>
<organism evidence="3 4">
    <name type="scientific">Ramlibacter pinisoli</name>
    <dbReference type="NCBI Taxonomy" id="2682844"/>
    <lineage>
        <taxon>Bacteria</taxon>
        <taxon>Pseudomonadati</taxon>
        <taxon>Pseudomonadota</taxon>
        <taxon>Betaproteobacteria</taxon>
        <taxon>Burkholderiales</taxon>
        <taxon>Comamonadaceae</taxon>
        <taxon>Ramlibacter</taxon>
    </lineage>
</organism>
<dbReference type="Proteomes" id="UP000469385">
    <property type="component" value="Unassembled WGS sequence"/>
</dbReference>
<evidence type="ECO:0000256" key="2">
    <source>
        <dbReference type="SAM" id="SignalP"/>
    </source>
</evidence>
<dbReference type="AlphaFoldDB" id="A0A6N8IQA6"/>